<reference evidence="2" key="1">
    <citation type="submission" date="2014-09" db="EMBL/GenBank/DDBJ databases">
        <authorList>
            <person name="Mudge J."/>
            <person name="Ramaraj T."/>
            <person name="Lindquist I.E."/>
            <person name="Bharti A.K."/>
            <person name="Sundararajan A."/>
            <person name="Cameron C.T."/>
            <person name="Woodward J.E."/>
            <person name="May G.D."/>
            <person name="Brubaker C."/>
            <person name="Broadhvest J."/>
            <person name="Wilkins T.A."/>
        </authorList>
    </citation>
    <scope>NUCLEOTIDE SEQUENCE</scope>
    <source>
        <strain evidence="2">cv. AKA8401</strain>
    </source>
</reference>
<dbReference type="AlphaFoldDB" id="A0A0B0MH03"/>
<comment type="caution">
    <text evidence="1">The sequence shown here is derived from an EMBL/GenBank/DDBJ whole genome shotgun (WGS) entry which is preliminary data.</text>
</comment>
<gene>
    <name evidence="1" type="ORF">F383_10952</name>
</gene>
<sequence>MLYHGNSACNIYSLNIIMLNNSHFSQIGV</sequence>
<keyword evidence="2" id="KW-1185">Reference proteome</keyword>
<accession>A0A0B0MH03</accession>
<dbReference type="EMBL" id="JRRC01049301">
    <property type="protein sequence ID" value="KHF98713.1"/>
    <property type="molecule type" value="Genomic_DNA"/>
</dbReference>
<dbReference type="Proteomes" id="UP000032142">
    <property type="component" value="Unassembled WGS sequence"/>
</dbReference>
<name>A0A0B0MH03_GOSAR</name>
<evidence type="ECO:0000313" key="1">
    <source>
        <dbReference type="EMBL" id="KHF98713.1"/>
    </source>
</evidence>
<protein>
    <submittedName>
        <fullName evidence="1">Uncharacterized protein</fullName>
    </submittedName>
</protein>
<proteinExistence type="predicted"/>
<organism evidence="1 2">
    <name type="scientific">Gossypium arboreum</name>
    <name type="common">Tree cotton</name>
    <name type="synonym">Gossypium nanking</name>
    <dbReference type="NCBI Taxonomy" id="29729"/>
    <lineage>
        <taxon>Eukaryota</taxon>
        <taxon>Viridiplantae</taxon>
        <taxon>Streptophyta</taxon>
        <taxon>Embryophyta</taxon>
        <taxon>Tracheophyta</taxon>
        <taxon>Spermatophyta</taxon>
        <taxon>Magnoliopsida</taxon>
        <taxon>eudicotyledons</taxon>
        <taxon>Gunneridae</taxon>
        <taxon>Pentapetalae</taxon>
        <taxon>rosids</taxon>
        <taxon>malvids</taxon>
        <taxon>Malvales</taxon>
        <taxon>Malvaceae</taxon>
        <taxon>Malvoideae</taxon>
        <taxon>Gossypium</taxon>
    </lineage>
</organism>
<evidence type="ECO:0000313" key="2">
    <source>
        <dbReference type="Proteomes" id="UP000032142"/>
    </source>
</evidence>